<evidence type="ECO:0000313" key="2">
    <source>
        <dbReference type="Proteomes" id="UP000661607"/>
    </source>
</evidence>
<dbReference type="EMBL" id="JADBEF010000001">
    <property type="protein sequence ID" value="MBE1562380.1"/>
    <property type="molecule type" value="Genomic_DNA"/>
</dbReference>
<organism evidence="1 2">
    <name type="scientific">Nonomuraea africana</name>
    <dbReference type="NCBI Taxonomy" id="46171"/>
    <lineage>
        <taxon>Bacteria</taxon>
        <taxon>Bacillati</taxon>
        <taxon>Actinomycetota</taxon>
        <taxon>Actinomycetes</taxon>
        <taxon>Streptosporangiales</taxon>
        <taxon>Streptosporangiaceae</taxon>
        <taxon>Nonomuraea</taxon>
    </lineage>
</organism>
<gene>
    <name evidence="1" type="ORF">H4W81_005159</name>
</gene>
<evidence type="ECO:0000313" key="1">
    <source>
        <dbReference type="EMBL" id="MBE1562380.1"/>
    </source>
</evidence>
<dbReference type="Proteomes" id="UP000661607">
    <property type="component" value="Unassembled WGS sequence"/>
</dbReference>
<accession>A0ABR9KKN7</accession>
<protein>
    <submittedName>
        <fullName evidence="1">Uncharacterized protein</fullName>
    </submittedName>
</protein>
<reference evidence="1 2" key="1">
    <citation type="submission" date="2020-10" db="EMBL/GenBank/DDBJ databases">
        <title>Sequencing the genomes of 1000 actinobacteria strains.</title>
        <authorList>
            <person name="Klenk H.-P."/>
        </authorList>
    </citation>
    <scope>NUCLEOTIDE SEQUENCE [LARGE SCALE GENOMIC DNA]</scope>
    <source>
        <strain evidence="1 2">DSM 43748</strain>
    </source>
</reference>
<proteinExistence type="predicted"/>
<sequence>MDGDSAESERFVKAALLGVAVAEETRRLLRLHFAPAEVGADGRVHVEVPYPDSAVVETVLEVAAECFGQNHQEALDSLLQLAGFEDDSLLNRPAC</sequence>
<comment type="caution">
    <text evidence="1">The sequence shown here is derived from an EMBL/GenBank/DDBJ whole genome shotgun (WGS) entry which is preliminary data.</text>
</comment>
<keyword evidence="2" id="KW-1185">Reference proteome</keyword>
<name>A0ABR9KKN7_9ACTN</name>
<dbReference type="RefSeq" id="WP_192777124.1">
    <property type="nucleotide sequence ID" value="NZ_BAAASY010000002.1"/>
</dbReference>